<evidence type="ECO:0000256" key="1">
    <source>
        <dbReference type="SAM" id="MobiDB-lite"/>
    </source>
</evidence>
<evidence type="ECO:0008006" key="4">
    <source>
        <dbReference type="Google" id="ProtNLM"/>
    </source>
</evidence>
<gene>
    <name evidence="2" type="ORF">R4I43_25440</name>
</gene>
<proteinExistence type="predicted"/>
<name>A0ABU6AGR9_9PSEU</name>
<comment type="caution">
    <text evidence="2">The sequence shown here is derived from an EMBL/GenBank/DDBJ whole genome shotgun (WGS) entry which is preliminary data.</text>
</comment>
<dbReference type="Proteomes" id="UP001327093">
    <property type="component" value="Unassembled WGS sequence"/>
</dbReference>
<keyword evidence="3" id="KW-1185">Reference proteome</keyword>
<dbReference type="EMBL" id="JAWLNX010000021">
    <property type="protein sequence ID" value="MEB3370751.1"/>
    <property type="molecule type" value="Genomic_DNA"/>
</dbReference>
<organism evidence="2 3">
    <name type="scientific">Saccharopolyspora mangrovi</name>
    <dbReference type="NCBI Taxonomy" id="3082379"/>
    <lineage>
        <taxon>Bacteria</taxon>
        <taxon>Bacillati</taxon>
        <taxon>Actinomycetota</taxon>
        <taxon>Actinomycetes</taxon>
        <taxon>Pseudonocardiales</taxon>
        <taxon>Pseudonocardiaceae</taxon>
        <taxon>Saccharopolyspora</taxon>
    </lineage>
</organism>
<dbReference type="RefSeq" id="WP_324268221.1">
    <property type="nucleotide sequence ID" value="NZ_JAWLNX010000021.1"/>
</dbReference>
<protein>
    <recommendedName>
        <fullName evidence="4">Secreted protein</fullName>
    </recommendedName>
</protein>
<feature type="compositionally biased region" description="Low complexity" evidence="1">
    <location>
        <begin position="224"/>
        <end position="239"/>
    </location>
</feature>
<accession>A0ABU6AGR9</accession>
<evidence type="ECO:0000313" key="3">
    <source>
        <dbReference type="Proteomes" id="UP001327093"/>
    </source>
</evidence>
<evidence type="ECO:0000313" key="2">
    <source>
        <dbReference type="EMBL" id="MEB3370751.1"/>
    </source>
</evidence>
<dbReference type="InterPro" id="IPR006311">
    <property type="entry name" value="TAT_signal"/>
</dbReference>
<feature type="region of interest" description="Disordered" evidence="1">
    <location>
        <begin position="120"/>
        <end position="258"/>
    </location>
</feature>
<sequence length="258" mass="25740">MSVHDRTTQTAARRFLGRALVLAGTAVAGTSSALLIGQPAEAEPEEPAPLTQAPLLADAAALTDDAGLANGTALADAAELPATSLGQVDPASFPLDRVDPLTLVPDEPVGHLLTGDLEEETAEPAGTPQGTEPATSPEPAAGPDRQADVPRAVADTPVPAPEPSASSPQVDGPVRVTGRSAPASPGDTPEPEFPRGNSTLPASTGCAKTADGQQPGTGLPGWYPAAPRADGARPDACAPGRDEVLRGVPAPQPGATPD</sequence>
<reference evidence="2 3" key="1">
    <citation type="submission" date="2023-10" db="EMBL/GenBank/DDBJ databases">
        <title>Saccharopolyspora sp. nov., isolated from mangrove soil.</title>
        <authorList>
            <person name="Lu Y."/>
            <person name="Liu W."/>
        </authorList>
    </citation>
    <scope>NUCLEOTIDE SEQUENCE [LARGE SCALE GENOMIC DNA]</scope>
    <source>
        <strain evidence="2 3">S2-29</strain>
    </source>
</reference>
<dbReference type="PROSITE" id="PS51318">
    <property type="entry name" value="TAT"/>
    <property type="match status" value="1"/>
</dbReference>